<dbReference type="GO" id="GO:0045815">
    <property type="term" value="P:transcription initiation-coupled chromatin remodeling"/>
    <property type="evidence" value="ECO:0007669"/>
    <property type="project" value="TreeGrafter"/>
</dbReference>
<keyword evidence="4" id="KW-0103">Bromodomain</keyword>
<accession>A0A8J6L920</accession>
<dbReference type="Pfam" id="PF17862">
    <property type="entry name" value="AAA_lid_3"/>
    <property type="match status" value="1"/>
</dbReference>
<gene>
    <name evidence="7" type="ORF">GEV33_012481</name>
</gene>
<dbReference type="SMART" id="SM00382">
    <property type="entry name" value="AAA"/>
    <property type="match status" value="1"/>
</dbReference>
<dbReference type="PROSITE" id="PS00674">
    <property type="entry name" value="AAA"/>
    <property type="match status" value="1"/>
</dbReference>
<keyword evidence="2 5" id="KW-0547">Nucleotide-binding</keyword>
<dbReference type="InterPro" id="IPR027417">
    <property type="entry name" value="P-loop_NTPase"/>
</dbReference>
<dbReference type="InterPro" id="IPR045199">
    <property type="entry name" value="ATAD2-like"/>
</dbReference>
<evidence type="ECO:0000256" key="1">
    <source>
        <dbReference type="ARBA" id="ARBA00006914"/>
    </source>
</evidence>
<dbReference type="PANTHER" id="PTHR23069">
    <property type="entry name" value="AAA DOMAIN-CONTAINING"/>
    <property type="match status" value="1"/>
</dbReference>
<dbReference type="InterPro" id="IPR003960">
    <property type="entry name" value="ATPase_AAA_CS"/>
</dbReference>
<reference evidence="7" key="2">
    <citation type="submission" date="2021-08" db="EMBL/GenBank/DDBJ databases">
        <authorList>
            <person name="Eriksson T."/>
        </authorList>
    </citation>
    <scope>NUCLEOTIDE SEQUENCE</scope>
    <source>
        <strain evidence="7">Stoneville</strain>
        <tissue evidence="7">Whole head</tissue>
    </source>
</reference>
<evidence type="ECO:0000256" key="5">
    <source>
        <dbReference type="RuleBase" id="RU003651"/>
    </source>
</evidence>
<comment type="similarity">
    <text evidence="1 5">Belongs to the AAA ATPase family.</text>
</comment>
<dbReference type="InterPro" id="IPR003959">
    <property type="entry name" value="ATPase_AAA_core"/>
</dbReference>
<dbReference type="SUPFAM" id="SSF52540">
    <property type="entry name" value="P-loop containing nucleoside triphosphate hydrolases"/>
    <property type="match status" value="1"/>
</dbReference>
<dbReference type="InterPro" id="IPR041569">
    <property type="entry name" value="AAA_lid_3"/>
</dbReference>
<dbReference type="GO" id="GO:0005524">
    <property type="term" value="F:ATP binding"/>
    <property type="evidence" value="ECO:0007669"/>
    <property type="project" value="UniProtKB-KW"/>
</dbReference>
<feature type="domain" description="AAA+ ATPase" evidence="6">
    <location>
        <begin position="42"/>
        <end position="184"/>
    </location>
</feature>
<protein>
    <recommendedName>
        <fullName evidence="6">AAA+ ATPase domain-containing protein</fullName>
    </recommendedName>
</protein>
<dbReference type="Gene3D" id="1.10.8.60">
    <property type="match status" value="1"/>
</dbReference>
<reference evidence="7" key="1">
    <citation type="journal article" date="2020" name="J Insects Food Feed">
        <title>The yellow mealworm (Tenebrio molitor) genome: a resource for the emerging insects as food and feed industry.</title>
        <authorList>
            <person name="Eriksson T."/>
            <person name="Andere A."/>
            <person name="Kelstrup H."/>
            <person name="Emery V."/>
            <person name="Picard C."/>
        </authorList>
    </citation>
    <scope>NUCLEOTIDE SEQUENCE</scope>
    <source>
        <strain evidence="7">Stoneville</strain>
        <tissue evidence="7">Whole head</tissue>
    </source>
</reference>
<dbReference type="PANTHER" id="PTHR23069:SF0">
    <property type="entry name" value="TAT-BINDING HOMOLOG 7"/>
    <property type="match status" value="1"/>
</dbReference>
<evidence type="ECO:0000259" key="6">
    <source>
        <dbReference type="SMART" id="SM00382"/>
    </source>
</evidence>
<evidence type="ECO:0000313" key="7">
    <source>
        <dbReference type="EMBL" id="KAH0810308.1"/>
    </source>
</evidence>
<dbReference type="GO" id="GO:0006337">
    <property type="term" value="P:nucleosome disassembly"/>
    <property type="evidence" value="ECO:0007669"/>
    <property type="project" value="TreeGrafter"/>
</dbReference>
<dbReference type="GO" id="GO:0005634">
    <property type="term" value="C:nucleus"/>
    <property type="evidence" value="ECO:0007669"/>
    <property type="project" value="TreeGrafter"/>
</dbReference>
<dbReference type="Pfam" id="PF00004">
    <property type="entry name" value="AAA"/>
    <property type="match status" value="1"/>
</dbReference>
<proteinExistence type="inferred from homology"/>
<evidence type="ECO:0000256" key="3">
    <source>
        <dbReference type="ARBA" id="ARBA00022840"/>
    </source>
</evidence>
<dbReference type="AlphaFoldDB" id="A0A8J6L920"/>
<dbReference type="InterPro" id="IPR003593">
    <property type="entry name" value="AAA+_ATPase"/>
</dbReference>
<dbReference type="GO" id="GO:0042393">
    <property type="term" value="F:histone binding"/>
    <property type="evidence" value="ECO:0007669"/>
    <property type="project" value="TreeGrafter"/>
</dbReference>
<dbReference type="GO" id="GO:0016887">
    <property type="term" value="F:ATP hydrolysis activity"/>
    <property type="evidence" value="ECO:0007669"/>
    <property type="project" value="InterPro"/>
</dbReference>
<keyword evidence="3 5" id="KW-0067">ATP-binding</keyword>
<dbReference type="Proteomes" id="UP000719412">
    <property type="component" value="Unassembled WGS sequence"/>
</dbReference>
<dbReference type="Gene3D" id="3.40.50.300">
    <property type="entry name" value="P-loop containing nucleotide triphosphate hydrolases"/>
    <property type="match status" value="1"/>
</dbReference>
<dbReference type="GO" id="GO:0003682">
    <property type="term" value="F:chromatin binding"/>
    <property type="evidence" value="ECO:0007669"/>
    <property type="project" value="TreeGrafter"/>
</dbReference>
<dbReference type="GO" id="GO:0006334">
    <property type="term" value="P:nucleosome assembly"/>
    <property type="evidence" value="ECO:0007669"/>
    <property type="project" value="TreeGrafter"/>
</dbReference>
<keyword evidence="8" id="KW-1185">Reference proteome</keyword>
<name>A0A8J6L920_TENMO</name>
<comment type="caution">
    <text evidence="7">The sequence shown here is derived from an EMBL/GenBank/DDBJ whole genome shotgun (WGS) entry which is preliminary data.</text>
</comment>
<sequence>MSSMKHERSCDKLGRKSKQADFSKVGVPLLHNNVYSHFNIKTPRGVLFYGPPGTGKTLVAGALATELNKEGFGKVSFYQRKGADVLDKWVGESEKKLRALFDNATKSRPSIIFFDELDGLAPIRSAKNDHVHCSIVTTLLALMDGLDSVPGVIVIGATNRIESVDPALRRAGRFDRELYFPLPSTDARKEILHVHMQSWRTKPSPQFVAQLAEMTTGFCGSDLQALCAEALLCAMKRQFPNIQKCLLGARVKIEASELKIDESDFLNARKNLIPSSHKLGNRMRKLSATVAPLLQRQLEMILSRLKMLWPHFSVQFHKYLIGNERYIGRVVLVGSNLQGLNAHLVPAILQNFEHLPSLFLDASTLQNVVLPLVVWRFFKIYLQRSVLVNFCKNLPSILVIPRIDDLWNFLEIYEQTYIASLLEDIHAGLPILIIATYEEEMPLMNFFYNNTSVVMNIDNPTEQEVEDFFVPLFFGDSGNCLNAVLMSHRRNPEKKSCETLETASNKKTKVSRGAASVKVYKLKQSGKITKSRSNLAIKKALKISPDEDLSRSSSKHFDTELRGVNVESLCTLCGSAEKKKRLSLILTELLQRSGCHSRRKSPNERPRNLSLVQSYGDSGGWSVAKLPQIGSDCVSDVDKQKIYSLWRRTVLRTSKDMPVAHLEVLYDTIAACIAINRDSFQYLVQNLEETLEDIEGTR</sequence>
<evidence type="ECO:0000313" key="8">
    <source>
        <dbReference type="Proteomes" id="UP000719412"/>
    </source>
</evidence>
<evidence type="ECO:0000256" key="4">
    <source>
        <dbReference type="ARBA" id="ARBA00023117"/>
    </source>
</evidence>
<dbReference type="EMBL" id="JABDTM020027574">
    <property type="protein sequence ID" value="KAH0810308.1"/>
    <property type="molecule type" value="Genomic_DNA"/>
</dbReference>
<evidence type="ECO:0000256" key="2">
    <source>
        <dbReference type="ARBA" id="ARBA00022741"/>
    </source>
</evidence>
<dbReference type="FunFam" id="3.40.50.300:FF:000061">
    <property type="entry name" value="ATPase family, AAA domain-containing 2"/>
    <property type="match status" value="1"/>
</dbReference>
<organism evidence="7 8">
    <name type="scientific">Tenebrio molitor</name>
    <name type="common">Yellow mealworm beetle</name>
    <dbReference type="NCBI Taxonomy" id="7067"/>
    <lineage>
        <taxon>Eukaryota</taxon>
        <taxon>Metazoa</taxon>
        <taxon>Ecdysozoa</taxon>
        <taxon>Arthropoda</taxon>
        <taxon>Hexapoda</taxon>
        <taxon>Insecta</taxon>
        <taxon>Pterygota</taxon>
        <taxon>Neoptera</taxon>
        <taxon>Endopterygota</taxon>
        <taxon>Coleoptera</taxon>
        <taxon>Polyphaga</taxon>
        <taxon>Cucujiformia</taxon>
        <taxon>Tenebrionidae</taxon>
        <taxon>Tenebrio</taxon>
    </lineage>
</organism>